<gene>
    <name evidence="2" type="ORF">CERSUDRAFT_91039</name>
</gene>
<keyword evidence="3" id="KW-1185">Reference proteome</keyword>
<evidence type="ECO:0000313" key="3">
    <source>
        <dbReference type="Proteomes" id="UP000016930"/>
    </source>
</evidence>
<dbReference type="InterPro" id="IPR053185">
    <property type="entry name" value="SET_domain_protein"/>
</dbReference>
<dbReference type="InterPro" id="IPR032675">
    <property type="entry name" value="LRR_dom_sf"/>
</dbReference>
<organism evidence="2 3">
    <name type="scientific">Ceriporiopsis subvermispora (strain B)</name>
    <name type="common">White-rot fungus</name>
    <name type="synonym">Gelatoporia subvermispora</name>
    <dbReference type="NCBI Taxonomy" id="914234"/>
    <lineage>
        <taxon>Eukaryota</taxon>
        <taxon>Fungi</taxon>
        <taxon>Dikarya</taxon>
        <taxon>Basidiomycota</taxon>
        <taxon>Agaricomycotina</taxon>
        <taxon>Agaricomycetes</taxon>
        <taxon>Polyporales</taxon>
        <taxon>Gelatoporiaceae</taxon>
        <taxon>Gelatoporia</taxon>
    </lineage>
</organism>
<dbReference type="AlphaFoldDB" id="M2QTE8"/>
<feature type="domain" description="SET" evidence="1">
    <location>
        <begin position="85"/>
        <end position="261"/>
    </location>
</feature>
<dbReference type="Pfam" id="PF00856">
    <property type="entry name" value="SET"/>
    <property type="match status" value="1"/>
</dbReference>
<dbReference type="Gene3D" id="2.170.270.10">
    <property type="entry name" value="SET domain"/>
    <property type="match status" value="1"/>
</dbReference>
<dbReference type="EMBL" id="KB445792">
    <property type="protein sequence ID" value="EMD40323.1"/>
    <property type="molecule type" value="Genomic_DNA"/>
</dbReference>
<proteinExistence type="predicted"/>
<dbReference type="InterPro" id="IPR046341">
    <property type="entry name" value="SET_dom_sf"/>
</dbReference>
<dbReference type="SUPFAM" id="SSF82199">
    <property type="entry name" value="SET domain"/>
    <property type="match status" value="1"/>
</dbReference>
<dbReference type="PROSITE" id="PS50280">
    <property type="entry name" value="SET"/>
    <property type="match status" value="1"/>
</dbReference>
<evidence type="ECO:0000313" key="2">
    <source>
        <dbReference type="EMBL" id="EMD40323.1"/>
    </source>
</evidence>
<protein>
    <recommendedName>
        <fullName evidence="1">SET domain-containing protein</fullName>
    </recommendedName>
</protein>
<dbReference type="PANTHER" id="PTHR47332">
    <property type="entry name" value="SET DOMAIN-CONTAINING PROTEIN 5"/>
    <property type="match status" value="1"/>
</dbReference>
<dbReference type="InterPro" id="IPR001214">
    <property type="entry name" value="SET_dom"/>
</dbReference>
<dbReference type="STRING" id="914234.M2QTE8"/>
<accession>M2QTE8</accession>
<dbReference type="CDD" id="cd20071">
    <property type="entry name" value="SET_SMYD"/>
    <property type="match status" value="1"/>
</dbReference>
<dbReference type="SUPFAM" id="SSF52047">
    <property type="entry name" value="RNI-like"/>
    <property type="match status" value="1"/>
</dbReference>
<name>M2QTE8_CERS8</name>
<dbReference type="Proteomes" id="UP000016930">
    <property type="component" value="Unassembled WGS sequence"/>
</dbReference>
<dbReference type="HOGENOM" id="CLU_329280_0_0_1"/>
<dbReference type="SMART" id="SM00317">
    <property type="entry name" value="SET"/>
    <property type="match status" value="1"/>
</dbReference>
<reference evidence="2 3" key="1">
    <citation type="journal article" date="2012" name="Proc. Natl. Acad. Sci. U.S.A.">
        <title>Comparative genomics of Ceriporiopsis subvermispora and Phanerochaete chrysosporium provide insight into selective ligninolysis.</title>
        <authorList>
            <person name="Fernandez-Fueyo E."/>
            <person name="Ruiz-Duenas F.J."/>
            <person name="Ferreira P."/>
            <person name="Floudas D."/>
            <person name="Hibbett D.S."/>
            <person name="Canessa P."/>
            <person name="Larrondo L.F."/>
            <person name="James T.Y."/>
            <person name="Seelenfreund D."/>
            <person name="Lobos S."/>
            <person name="Polanco R."/>
            <person name="Tello M."/>
            <person name="Honda Y."/>
            <person name="Watanabe T."/>
            <person name="Watanabe T."/>
            <person name="Ryu J.S."/>
            <person name="Kubicek C.P."/>
            <person name="Schmoll M."/>
            <person name="Gaskell J."/>
            <person name="Hammel K.E."/>
            <person name="St John F.J."/>
            <person name="Vanden Wymelenberg A."/>
            <person name="Sabat G."/>
            <person name="Splinter BonDurant S."/>
            <person name="Syed K."/>
            <person name="Yadav J.S."/>
            <person name="Doddapaneni H."/>
            <person name="Subramanian V."/>
            <person name="Lavin J.L."/>
            <person name="Oguiza J.A."/>
            <person name="Perez G."/>
            <person name="Pisabarro A.G."/>
            <person name="Ramirez L."/>
            <person name="Santoyo F."/>
            <person name="Master E."/>
            <person name="Coutinho P.M."/>
            <person name="Henrissat B."/>
            <person name="Lombard V."/>
            <person name="Magnuson J.K."/>
            <person name="Kuees U."/>
            <person name="Hori C."/>
            <person name="Igarashi K."/>
            <person name="Samejima M."/>
            <person name="Held B.W."/>
            <person name="Barry K.W."/>
            <person name="LaButti K.M."/>
            <person name="Lapidus A."/>
            <person name="Lindquist E.A."/>
            <person name="Lucas S.M."/>
            <person name="Riley R."/>
            <person name="Salamov A.A."/>
            <person name="Hoffmeister D."/>
            <person name="Schwenk D."/>
            <person name="Hadar Y."/>
            <person name="Yarden O."/>
            <person name="de Vries R.P."/>
            <person name="Wiebenga A."/>
            <person name="Stenlid J."/>
            <person name="Eastwood D."/>
            <person name="Grigoriev I.V."/>
            <person name="Berka R.M."/>
            <person name="Blanchette R.A."/>
            <person name="Kersten P."/>
            <person name="Martinez A.T."/>
            <person name="Vicuna R."/>
            <person name="Cullen D."/>
        </authorList>
    </citation>
    <scope>NUCLEOTIDE SEQUENCE [LARGE SCALE GENOMIC DNA]</scope>
    <source>
        <strain evidence="2 3">B</strain>
    </source>
</reference>
<dbReference type="Gene3D" id="3.80.10.10">
    <property type="entry name" value="Ribonuclease Inhibitor"/>
    <property type="match status" value="1"/>
</dbReference>
<dbReference type="OrthoDB" id="5945798at2759"/>
<dbReference type="PANTHER" id="PTHR47332:SF4">
    <property type="entry name" value="SET DOMAIN-CONTAINING PROTEIN 5"/>
    <property type="match status" value="1"/>
</dbReference>
<evidence type="ECO:0000259" key="1">
    <source>
        <dbReference type="PROSITE" id="PS50280"/>
    </source>
</evidence>
<dbReference type="Gene3D" id="1.10.220.160">
    <property type="match status" value="1"/>
</dbReference>
<sequence>MSTVWLHSGGKGWLILASNPTPIIEPDGLENLDHVDFNCVKLISIPPRRSDGSPVDSDGITECILYAGMRDPIFEVPGFPCRVPWPTKPAHTLEKIEGIGWGMFAKRNIKAGELIYAERPLLLSKVAWDPSRKCDDPQQRMKVAKVEAEHKLGEALKRMTPDRREAFRKLQNCHSHEVDCPQLFGILRTNGSAANDALKECIPSLPNNEYGSFKVVGETCSRVNHSCRPNARDHFELQSFSLQLTAARDIRVGEEITIRYVNALESRAVRQAKLDAYYFICSCRACTNSTISDHRRQQLAAVEPIESVEAVVRWLNDRALPDDHLEKKALKLLGLLEEEGLESLEIYWFCKQTLGIVYAALGNERRALKYLKEVITQQEAHERYDGMSATEYQRHDSEQSALRSTLVYDVFDYLMAFLETRELLSVMSTCRTLYNIALRHLLRAPIQLGLDTSRQTSFCDFVLADAQRRCSLIRRFGFYAFVDQLRTSDGAQPSCPIDKLIRVLGHSQNLRALEIGVSDELVTYPGFSRALTSNHNLKSLSFWCYTDSKETISILRSLQCPLVSLRVYFTANLTPDIQALLAHLAPYLQTLHTGGVKFPKTVSTPFTKLHTLTLRSRVMNFDAHHLAQLFPNLQSLVFECDVNPVDKTAIDDSWKRITPHKDAGWSRLQHIRGSVENLHQLGLTCPVDYVELELNVAADIDRAAEILDNLRPVKLRLYPPMLHRSMTAILPAMQRQKISHLILLVMMDTNLVIESPDIVQGEIEFIFKCLKSMEWVETFGLTIVTSGWLDFEGQDGSFHNAFDRMMAGLRSMRPKDFAAVAAEHIPRLRNLDLSIEYNSQSLWKIERLPGGGYSLEQRMYTDRSVTSSTNCV</sequence>